<gene>
    <name evidence="4" type="ORF">LADA_0A01046G</name>
</gene>
<dbReference type="InterPro" id="IPR036291">
    <property type="entry name" value="NAD(P)-bd_dom_sf"/>
</dbReference>
<proteinExistence type="inferred from homology"/>
<evidence type="ECO:0000256" key="2">
    <source>
        <dbReference type="ARBA" id="ARBA00022857"/>
    </source>
</evidence>
<evidence type="ECO:0000313" key="5">
    <source>
        <dbReference type="Proteomes" id="UP000190274"/>
    </source>
</evidence>
<organism evidence="4 5">
    <name type="scientific">Lachancea dasiensis</name>
    <dbReference type="NCBI Taxonomy" id="1072105"/>
    <lineage>
        <taxon>Eukaryota</taxon>
        <taxon>Fungi</taxon>
        <taxon>Dikarya</taxon>
        <taxon>Ascomycota</taxon>
        <taxon>Saccharomycotina</taxon>
        <taxon>Saccharomycetes</taxon>
        <taxon>Saccharomycetales</taxon>
        <taxon>Saccharomycetaceae</taxon>
        <taxon>Lachancea</taxon>
    </lineage>
</organism>
<dbReference type="Proteomes" id="UP000190274">
    <property type="component" value="Chromosome A"/>
</dbReference>
<dbReference type="Gene3D" id="3.40.50.720">
    <property type="entry name" value="NAD(P)-binding Rossmann-like Domain"/>
    <property type="match status" value="1"/>
</dbReference>
<dbReference type="AlphaFoldDB" id="A0A1G4ILW9"/>
<dbReference type="InterPro" id="IPR002347">
    <property type="entry name" value="SDR_fam"/>
</dbReference>
<accession>A0A1G4ILW9</accession>
<evidence type="ECO:0000256" key="3">
    <source>
        <dbReference type="ARBA" id="ARBA00023002"/>
    </source>
</evidence>
<name>A0A1G4ILW9_9SACH</name>
<dbReference type="OrthoDB" id="1888931at2759"/>
<dbReference type="PRINTS" id="PR00080">
    <property type="entry name" value="SDRFAMILY"/>
</dbReference>
<dbReference type="CDD" id="cd05352">
    <property type="entry name" value="MDH-like_SDR_c"/>
    <property type="match status" value="1"/>
</dbReference>
<dbReference type="PANTHER" id="PTHR43008:SF13">
    <property type="entry name" value="L-XYLULOSE REDUCTASE-RELATED"/>
    <property type="match status" value="1"/>
</dbReference>
<dbReference type="SUPFAM" id="SSF51735">
    <property type="entry name" value="NAD(P)-binding Rossmann-fold domains"/>
    <property type="match status" value="1"/>
</dbReference>
<dbReference type="PROSITE" id="PS00061">
    <property type="entry name" value="ADH_SHORT"/>
    <property type="match status" value="1"/>
</dbReference>
<keyword evidence="5" id="KW-1185">Reference proteome</keyword>
<dbReference type="InterPro" id="IPR020904">
    <property type="entry name" value="Sc_DH/Rdtase_CS"/>
</dbReference>
<evidence type="ECO:0000256" key="1">
    <source>
        <dbReference type="ARBA" id="ARBA00006484"/>
    </source>
</evidence>
<dbReference type="STRING" id="1266660.A0A1G4ILW9"/>
<dbReference type="GO" id="GO:0044281">
    <property type="term" value="P:small molecule metabolic process"/>
    <property type="evidence" value="ECO:0007669"/>
    <property type="project" value="UniProtKB-ARBA"/>
</dbReference>
<dbReference type="PRINTS" id="PR00081">
    <property type="entry name" value="GDHRDH"/>
</dbReference>
<keyword evidence="2" id="KW-0521">NADP</keyword>
<protein>
    <submittedName>
        <fullName evidence="4">LADA_0A01046g1_1</fullName>
    </submittedName>
</protein>
<dbReference type="PANTHER" id="PTHR43008">
    <property type="entry name" value="BENZIL REDUCTASE"/>
    <property type="match status" value="1"/>
</dbReference>
<dbReference type="GO" id="GO:0050664">
    <property type="term" value="F:oxidoreductase activity, acting on NAD(P)H, oxygen as acceptor"/>
    <property type="evidence" value="ECO:0007669"/>
    <property type="project" value="TreeGrafter"/>
</dbReference>
<reference evidence="4 5" key="1">
    <citation type="submission" date="2016-03" db="EMBL/GenBank/DDBJ databases">
        <authorList>
            <person name="Devillers H."/>
        </authorList>
    </citation>
    <scope>NUCLEOTIDE SEQUENCE [LARGE SCALE GENOMIC DNA]</scope>
    <source>
        <strain evidence="4">CBS 10888</strain>
    </source>
</reference>
<dbReference type="EMBL" id="LT598460">
    <property type="protein sequence ID" value="SCU77552.1"/>
    <property type="molecule type" value="Genomic_DNA"/>
</dbReference>
<evidence type="ECO:0000313" key="4">
    <source>
        <dbReference type="EMBL" id="SCU77552.1"/>
    </source>
</evidence>
<comment type="similarity">
    <text evidence="1">Belongs to the short-chain dehydrogenases/reductases (SDR) family.</text>
</comment>
<sequence>MSANTTIATNLTTPQPAPQLADHVLDMFSLKGKVAVVTGASSGIGYDVAIALAQAGADVAMWYNSNPHITEVVGDISKKYGVTVRAYKCSVTSSKEVKSTIDQILKDFNGTIDIMVANAGVAWTQGAVLDMLAEGDEDACDEAWNKVVDVDLNGIYRVAKAVGPVFQKQGLGNPNKKGTFVVTASMSGHVVNVPQMQAAYNAAKAGVLHLAKSLAVEWSGFARVNTVSPGYIATEITKFADSEQKQKWHKLTPMGREAMPRELVGAYLYLCSDASTYTTGTDIIVDGGYCCM</sequence>
<dbReference type="GO" id="GO:0050085">
    <property type="term" value="F:mannitol 2-dehydrogenase (NADP+) activity"/>
    <property type="evidence" value="ECO:0007669"/>
    <property type="project" value="UniProtKB-ARBA"/>
</dbReference>
<dbReference type="FunFam" id="3.40.50.720:FF:000090">
    <property type="entry name" value="NADP-dependent mannitol dehydrogenase"/>
    <property type="match status" value="1"/>
</dbReference>
<keyword evidence="3" id="KW-0560">Oxidoreductase</keyword>
<dbReference type="GO" id="GO:0005975">
    <property type="term" value="P:carbohydrate metabolic process"/>
    <property type="evidence" value="ECO:0007669"/>
    <property type="project" value="UniProtKB-ARBA"/>
</dbReference>
<dbReference type="Pfam" id="PF13561">
    <property type="entry name" value="adh_short_C2"/>
    <property type="match status" value="1"/>
</dbReference>